<name>A0A4R0J9F9_9ACTN</name>
<dbReference type="RefSeq" id="WP_131496053.1">
    <property type="nucleotide sequence ID" value="NZ_SJKC01000001.1"/>
</dbReference>
<reference evidence="1 2" key="1">
    <citation type="submission" date="2019-02" db="EMBL/GenBank/DDBJ databases">
        <title>Kribbella capetownensis sp. nov. and Kribbella speibonae sp. nov., isolated from soil.</title>
        <authorList>
            <person name="Curtis S.M."/>
            <person name="Norton I."/>
            <person name="Everest G.J."/>
            <person name="Meyers P.R."/>
        </authorList>
    </citation>
    <scope>NUCLEOTIDE SEQUENCE [LARGE SCALE GENOMIC DNA]</scope>
    <source>
        <strain evidence="1 2">YM55</strain>
    </source>
</reference>
<gene>
    <name evidence="1" type="ORF">E0H92_10165</name>
</gene>
<dbReference type="EMBL" id="SJKC01000001">
    <property type="protein sequence ID" value="TCC41974.1"/>
    <property type="molecule type" value="Genomic_DNA"/>
</dbReference>
<evidence type="ECO:0000313" key="2">
    <source>
        <dbReference type="Proteomes" id="UP000294225"/>
    </source>
</evidence>
<proteinExistence type="predicted"/>
<accession>A0A4R0J9F9</accession>
<protein>
    <submittedName>
        <fullName evidence="1">Uncharacterized protein</fullName>
    </submittedName>
</protein>
<comment type="caution">
    <text evidence="1">The sequence shown here is derived from an EMBL/GenBank/DDBJ whole genome shotgun (WGS) entry which is preliminary data.</text>
</comment>
<dbReference type="AlphaFoldDB" id="A0A4R0J9F9"/>
<sequence length="81" mass="8971">MLELPADEPVDIPLDADAFIRVWPELLDRWGTDIATDPDPAQRAEPSQIGVWLAHMREVRAQLDVTSHDPAFDDQPGDPGA</sequence>
<organism evidence="1 2">
    <name type="scientific">Kribbella speibonae</name>
    <dbReference type="NCBI Taxonomy" id="1572660"/>
    <lineage>
        <taxon>Bacteria</taxon>
        <taxon>Bacillati</taxon>
        <taxon>Actinomycetota</taxon>
        <taxon>Actinomycetes</taxon>
        <taxon>Propionibacteriales</taxon>
        <taxon>Kribbellaceae</taxon>
        <taxon>Kribbella</taxon>
    </lineage>
</organism>
<evidence type="ECO:0000313" key="1">
    <source>
        <dbReference type="EMBL" id="TCC41974.1"/>
    </source>
</evidence>
<dbReference type="Proteomes" id="UP000294225">
    <property type="component" value="Unassembled WGS sequence"/>
</dbReference>